<sequence>MAEASVSRATPEWIGKTPDAKIPPRVRRRVFMAHGGICHLAGRKIKPGEPWDCDHVIALINGGEHRESNLAPALRDKHREKTAEDVAEKSRVYRKAAKNIGIDMRKGPKMRGGGFQRRPAQRSASRPIERRSEVRP</sequence>
<accession>A0ABX8A8E3</accession>
<keyword evidence="2" id="KW-0378">Hydrolase</keyword>
<proteinExistence type="predicted"/>
<dbReference type="GO" id="GO:0004519">
    <property type="term" value="F:endonuclease activity"/>
    <property type="evidence" value="ECO:0007669"/>
    <property type="project" value="UniProtKB-KW"/>
</dbReference>
<keyword evidence="2" id="KW-0540">Nuclease</keyword>
<dbReference type="CDD" id="cd00085">
    <property type="entry name" value="HNHc"/>
    <property type="match status" value="1"/>
</dbReference>
<dbReference type="Gene3D" id="1.10.30.50">
    <property type="match status" value="1"/>
</dbReference>
<gene>
    <name evidence="2" type="ORF">RPMA_12245</name>
</gene>
<keyword evidence="3" id="KW-1185">Reference proteome</keyword>
<evidence type="ECO:0000313" key="3">
    <source>
        <dbReference type="Proteomes" id="UP000682843"/>
    </source>
</evidence>
<reference evidence="2 3" key="1">
    <citation type="submission" date="2019-02" db="EMBL/GenBank/DDBJ databases">
        <title>Emended description of the genus Rhodopseudomonas and description of Rhodopseudomonas albus sp. nov., a non-phototrophic, heavy-metal-tolerant bacterium isolated from garden soil.</title>
        <authorList>
            <person name="Bao Z."/>
            <person name="Cao W.W."/>
            <person name="Sato Y."/>
            <person name="Nishizawa T."/>
            <person name="Zhao J."/>
            <person name="Guo Y."/>
            <person name="Ohta H."/>
        </authorList>
    </citation>
    <scope>NUCLEOTIDE SEQUENCE [LARGE SCALE GENOMIC DNA]</scope>
    <source>
        <strain evidence="2 3">SK50-23</strain>
    </source>
</reference>
<dbReference type="Proteomes" id="UP000682843">
    <property type="component" value="Chromosome"/>
</dbReference>
<dbReference type="InterPro" id="IPR003615">
    <property type="entry name" value="HNH_nuc"/>
</dbReference>
<evidence type="ECO:0000313" key="2">
    <source>
        <dbReference type="EMBL" id="QUS39517.1"/>
    </source>
</evidence>
<name>A0ABX8A8E3_9BRAD</name>
<dbReference type="EMBL" id="CP036498">
    <property type="protein sequence ID" value="QUS39517.1"/>
    <property type="molecule type" value="Genomic_DNA"/>
</dbReference>
<evidence type="ECO:0000256" key="1">
    <source>
        <dbReference type="SAM" id="MobiDB-lite"/>
    </source>
</evidence>
<feature type="region of interest" description="Disordered" evidence="1">
    <location>
        <begin position="97"/>
        <end position="136"/>
    </location>
</feature>
<protein>
    <submittedName>
        <fullName evidence="2">HNH endonuclease</fullName>
    </submittedName>
</protein>
<keyword evidence="2" id="KW-0255">Endonuclease</keyword>
<feature type="compositionally biased region" description="Basic and acidic residues" evidence="1">
    <location>
        <begin position="127"/>
        <end position="136"/>
    </location>
</feature>
<feature type="region of interest" description="Disordered" evidence="1">
    <location>
        <begin position="1"/>
        <end position="20"/>
    </location>
</feature>
<organism evidence="2 3">
    <name type="scientific">Tardiphaga alba</name>
    <dbReference type="NCBI Taxonomy" id="340268"/>
    <lineage>
        <taxon>Bacteria</taxon>
        <taxon>Pseudomonadati</taxon>
        <taxon>Pseudomonadota</taxon>
        <taxon>Alphaproteobacteria</taxon>
        <taxon>Hyphomicrobiales</taxon>
        <taxon>Nitrobacteraceae</taxon>
        <taxon>Tardiphaga</taxon>
    </lineage>
</organism>